<organism evidence="3 4">
    <name type="scientific">Poritiphilus flavus</name>
    <dbReference type="NCBI Taxonomy" id="2697053"/>
    <lineage>
        <taxon>Bacteria</taxon>
        <taxon>Pseudomonadati</taxon>
        <taxon>Bacteroidota</taxon>
        <taxon>Flavobacteriia</taxon>
        <taxon>Flavobacteriales</taxon>
        <taxon>Flavobacteriaceae</taxon>
        <taxon>Poritiphilus</taxon>
    </lineage>
</organism>
<name>A0A6L9EC54_9FLAO</name>
<dbReference type="AlphaFoldDB" id="A0A6L9EC54"/>
<keyword evidence="4" id="KW-1185">Reference proteome</keyword>
<dbReference type="Pfam" id="PF21027">
    <property type="entry name" value="Sde0182_C"/>
    <property type="match status" value="1"/>
</dbReference>
<protein>
    <submittedName>
        <fullName evidence="3">DUF1593 domain-containing protein</fullName>
    </submittedName>
</protein>
<reference evidence="3 4" key="1">
    <citation type="submission" date="2020-01" db="EMBL/GenBank/DDBJ databases">
        <title>Bacteria diversity of Porities sp.</title>
        <authorList>
            <person name="Wang G."/>
        </authorList>
    </citation>
    <scope>NUCLEOTIDE SEQUENCE [LARGE SCALE GENOMIC DNA]</scope>
    <source>
        <strain evidence="3 4">R33</strain>
    </source>
</reference>
<evidence type="ECO:0000259" key="1">
    <source>
        <dbReference type="Pfam" id="PF07632"/>
    </source>
</evidence>
<evidence type="ECO:0000313" key="4">
    <source>
        <dbReference type="Proteomes" id="UP000475249"/>
    </source>
</evidence>
<dbReference type="InterPro" id="IPR013783">
    <property type="entry name" value="Ig-like_fold"/>
</dbReference>
<accession>A0A6L9EC54</accession>
<dbReference type="Gene3D" id="2.60.40.10">
    <property type="entry name" value="Immunoglobulins"/>
    <property type="match status" value="1"/>
</dbReference>
<dbReference type="Gene3D" id="3.90.245.10">
    <property type="entry name" value="Ribonucleoside hydrolase-like"/>
    <property type="match status" value="1"/>
</dbReference>
<sequence length="511" mass="58156">MEIQVVRRQLKVIILLTVFFLMGNNLAQSQSGKLRTVVTTDGEIDDVDTFLRYLLYTNEFDTEGLIYSSSMWHWKGDEKGTKFTSEMEMTRNIYGEDLTNLRWPGTNWIQELLTEYKKVHPNLLLHDTNYPSSEELLAVVKVGNIDFEGEMEQRTEGSELIAQKLLDDDPREIFLQAWGGTNTIARALKSIEEDHSKTKNWKDIKEKVSRKAIIYTIMDQDATYKNYIGPNWPEIRVFYNANQFWCFAYPWKKVVPKSQQPYLEGSFMGPNIINNHGPLLKKYYAYGDGQKQEGDPNHFEGDISKIANTDRGSFSKYDFISEGDSPAFLHLVDVGLDNYSDPSRGGWSGRFVQSEENPFKYEDGKASADFNPESGEMDPRYPQTRWIKAMQLDFAARADWCVKPFDEANHPPKIRISEGNTLSVKAGEELTIHFSASDPDDHKVAFSAWCYAEAGDGAVQIESQEASAKIKIPANAEQGAKYHIIVEGTDTGFPALTRYQRVILEVTSGKD</sequence>
<feature type="domain" description="Cellulose-binding Sde182 nucleoside hydrolase-like" evidence="1">
    <location>
        <begin position="35"/>
        <end position="351"/>
    </location>
</feature>
<feature type="domain" description="Cellulose-binding Sde182 C-terminal" evidence="2">
    <location>
        <begin position="436"/>
        <end position="506"/>
    </location>
</feature>
<dbReference type="InterPro" id="IPR036452">
    <property type="entry name" value="Ribo_hydro-like"/>
</dbReference>
<dbReference type="EMBL" id="WXYO01000004">
    <property type="protein sequence ID" value="NAS12222.1"/>
    <property type="molecule type" value="Genomic_DNA"/>
</dbReference>
<dbReference type="InterPro" id="IPR011483">
    <property type="entry name" value="Sde182_NH-like"/>
</dbReference>
<dbReference type="Pfam" id="PF07632">
    <property type="entry name" value="Sde182_NH-like"/>
    <property type="match status" value="1"/>
</dbReference>
<dbReference type="Proteomes" id="UP000475249">
    <property type="component" value="Unassembled WGS sequence"/>
</dbReference>
<gene>
    <name evidence="3" type="ORF">GTQ38_09430</name>
</gene>
<comment type="caution">
    <text evidence="3">The sequence shown here is derived from an EMBL/GenBank/DDBJ whole genome shotgun (WGS) entry which is preliminary data.</text>
</comment>
<dbReference type="InterPro" id="IPR048527">
    <property type="entry name" value="Sde182_C"/>
</dbReference>
<evidence type="ECO:0000259" key="2">
    <source>
        <dbReference type="Pfam" id="PF21027"/>
    </source>
</evidence>
<dbReference type="GO" id="GO:0016799">
    <property type="term" value="F:hydrolase activity, hydrolyzing N-glycosyl compounds"/>
    <property type="evidence" value="ECO:0007669"/>
    <property type="project" value="InterPro"/>
</dbReference>
<evidence type="ECO:0000313" key="3">
    <source>
        <dbReference type="EMBL" id="NAS12222.1"/>
    </source>
</evidence>
<proteinExistence type="predicted"/>